<organism evidence="1">
    <name type="scientific">Lygus hesperus</name>
    <name type="common">Western plant bug</name>
    <dbReference type="NCBI Taxonomy" id="30085"/>
    <lineage>
        <taxon>Eukaryota</taxon>
        <taxon>Metazoa</taxon>
        <taxon>Ecdysozoa</taxon>
        <taxon>Arthropoda</taxon>
        <taxon>Hexapoda</taxon>
        <taxon>Insecta</taxon>
        <taxon>Pterygota</taxon>
        <taxon>Neoptera</taxon>
        <taxon>Paraneoptera</taxon>
        <taxon>Hemiptera</taxon>
        <taxon>Heteroptera</taxon>
        <taxon>Panheteroptera</taxon>
        <taxon>Cimicomorpha</taxon>
        <taxon>Miridae</taxon>
        <taxon>Mirini</taxon>
        <taxon>Lygus</taxon>
    </lineage>
</organism>
<evidence type="ECO:0000313" key="1">
    <source>
        <dbReference type="EMBL" id="JAG62104.1"/>
    </source>
</evidence>
<name>A0A0K8T9A2_LYGHE</name>
<proteinExistence type="predicted"/>
<sequence>PVKSTSDFVSPDMKSFLASYGLLDTRRGKDLKADSSEVKNTPLDYIPNREKDVLTQLGLWRDGKAIDVGVKNSAGAINSSPDAKNSAPEIKTVKHVFKPKKTDEASSQEELKKVSKILTKLKEIGEGKDDETTALSPSDVEELFLLEDNTR</sequence>
<reference evidence="1" key="1">
    <citation type="submission" date="2014-09" db="EMBL/GenBank/DDBJ databases">
        <authorList>
            <person name="Magalhaes I.L.F."/>
            <person name="Oliveira U."/>
            <person name="Santos F.R."/>
            <person name="Vidigal T.H.D.A."/>
            <person name="Brescovit A.D."/>
            <person name="Santos A.J."/>
        </authorList>
    </citation>
    <scope>NUCLEOTIDE SEQUENCE</scope>
</reference>
<accession>A0A0K8T9A2</accession>
<feature type="non-terminal residue" evidence="1">
    <location>
        <position position="151"/>
    </location>
</feature>
<dbReference type="AlphaFoldDB" id="A0A0K8T9A2"/>
<feature type="non-terminal residue" evidence="1">
    <location>
        <position position="1"/>
    </location>
</feature>
<protein>
    <submittedName>
        <fullName evidence="1">Uncharacterized protein</fullName>
    </submittedName>
</protein>
<dbReference type="EMBL" id="GBRD01003717">
    <property type="protein sequence ID" value="JAG62104.1"/>
    <property type="molecule type" value="Transcribed_RNA"/>
</dbReference>